<evidence type="ECO:0000313" key="9">
    <source>
        <dbReference type="Proteomes" id="UP000013785"/>
    </source>
</evidence>
<dbReference type="GO" id="GO:0032993">
    <property type="term" value="C:protein-DNA complex"/>
    <property type="evidence" value="ECO:0007669"/>
    <property type="project" value="TreeGrafter"/>
</dbReference>
<feature type="domain" description="OmpR/PhoB-type" evidence="7">
    <location>
        <begin position="117"/>
        <end position="216"/>
    </location>
</feature>
<dbReference type="Proteomes" id="UP000013785">
    <property type="component" value="Unassembled WGS sequence"/>
</dbReference>
<keyword evidence="1" id="KW-0597">Phosphoprotein</keyword>
<evidence type="ECO:0000256" key="2">
    <source>
        <dbReference type="ARBA" id="ARBA00023012"/>
    </source>
</evidence>
<evidence type="ECO:0000256" key="6">
    <source>
        <dbReference type="PROSITE-ProRule" id="PRU01091"/>
    </source>
</evidence>
<evidence type="ECO:0000256" key="4">
    <source>
        <dbReference type="ARBA" id="ARBA00023125"/>
    </source>
</evidence>
<proteinExistence type="predicted"/>
<dbReference type="GO" id="GO:0000156">
    <property type="term" value="F:phosphorelay response regulator activity"/>
    <property type="evidence" value="ECO:0007669"/>
    <property type="project" value="TreeGrafter"/>
</dbReference>
<evidence type="ECO:0000259" key="7">
    <source>
        <dbReference type="PROSITE" id="PS51755"/>
    </source>
</evidence>
<protein>
    <recommendedName>
        <fullName evidence="7">OmpR/PhoB-type domain-containing protein</fullName>
    </recommendedName>
</protein>
<dbReference type="SMART" id="SM00862">
    <property type="entry name" value="Trans_reg_C"/>
    <property type="match status" value="1"/>
</dbReference>
<dbReference type="CDD" id="cd00383">
    <property type="entry name" value="trans_reg_C"/>
    <property type="match status" value="1"/>
</dbReference>
<name>R3W3A8_9ENTE</name>
<keyword evidence="4 6" id="KW-0238">DNA-binding</keyword>
<dbReference type="EMBL" id="AJAT01000017">
    <property type="protein sequence ID" value="EOL41931.1"/>
    <property type="molecule type" value="Genomic_DNA"/>
</dbReference>
<dbReference type="Gene3D" id="1.10.10.10">
    <property type="entry name" value="Winged helix-like DNA-binding domain superfamily/Winged helix DNA-binding domain"/>
    <property type="match status" value="1"/>
</dbReference>
<reference evidence="8 9" key="1">
    <citation type="submission" date="2013-02" db="EMBL/GenBank/DDBJ databases">
        <title>The Genome Sequence of Enterococcus phoeniculicola BAA-412.</title>
        <authorList>
            <consortium name="The Broad Institute Genome Sequencing Platform"/>
            <consortium name="The Broad Institute Genome Sequencing Center for Infectious Disease"/>
            <person name="Earl A.M."/>
            <person name="Gilmore M.S."/>
            <person name="Lebreton F."/>
            <person name="Walker B."/>
            <person name="Young S.K."/>
            <person name="Zeng Q."/>
            <person name="Gargeya S."/>
            <person name="Fitzgerald M."/>
            <person name="Haas B."/>
            <person name="Abouelleil A."/>
            <person name="Alvarado L."/>
            <person name="Arachchi H.M."/>
            <person name="Berlin A.M."/>
            <person name="Chapman S.B."/>
            <person name="Dewar J."/>
            <person name="Goldberg J."/>
            <person name="Griggs A."/>
            <person name="Gujja S."/>
            <person name="Hansen M."/>
            <person name="Howarth C."/>
            <person name="Imamovic A."/>
            <person name="Larimer J."/>
            <person name="McCowan C."/>
            <person name="Murphy C."/>
            <person name="Neiman D."/>
            <person name="Pearson M."/>
            <person name="Priest M."/>
            <person name="Roberts A."/>
            <person name="Saif S."/>
            <person name="Shea T."/>
            <person name="Sisk P."/>
            <person name="Sykes S."/>
            <person name="Wortman J."/>
            <person name="Nusbaum C."/>
            <person name="Birren B."/>
        </authorList>
    </citation>
    <scope>NUCLEOTIDE SEQUENCE [LARGE SCALE GENOMIC DNA]</scope>
    <source>
        <strain evidence="8 9">ATCC BAA-412</strain>
    </source>
</reference>
<comment type="caution">
    <text evidence="8">The sequence shown here is derived from an EMBL/GenBank/DDBJ whole genome shotgun (WGS) entry which is preliminary data.</text>
</comment>
<dbReference type="InterPro" id="IPR001867">
    <property type="entry name" value="OmpR/PhoB-type_DNA-bd"/>
</dbReference>
<evidence type="ECO:0000256" key="3">
    <source>
        <dbReference type="ARBA" id="ARBA00023015"/>
    </source>
</evidence>
<keyword evidence="5" id="KW-0804">Transcription</keyword>
<keyword evidence="3" id="KW-0805">Transcription regulation</keyword>
<accession>R3W3A8</accession>
<dbReference type="PANTHER" id="PTHR48111">
    <property type="entry name" value="REGULATOR OF RPOS"/>
    <property type="match status" value="1"/>
</dbReference>
<dbReference type="RefSeq" id="WP_010768923.1">
    <property type="nucleotide sequence ID" value="NZ_ASWE01000001.1"/>
</dbReference>
<organism evidence="8 9">
    <name type="scientific">Enterococcus phoeniculicola ATCC BAA-412</name>
    <dbReference type="NCBI Taxonomy" id="1158610"/>
    <lineage>
        <taxon>Bacteria</taxon>
        <taxon>Bacillati</taxon>
        <taxon>Bacillota</taxon>
        <taxon>Bacilli</taxon>
        <taxon>Lactobacillales</taxon>
        <taxon>Enterococcaceae</taxon>
        <taxon>Enterococcus</taxon>
    </lineage>
</organism>
<evidence type="ECO:0000313" key="8">
    <source>
        <dbReference type="EMBL" id="EOL41931.1"/>
    </source>
</evidence>
<dbReference type="PATRIC" id="fig|1158610.3.peg.2255"/>
<evidence type="ECO:0000256" key="1">
    <source>
        <dbReference type="ARBA" id="ARBA00022553"/>
    </source>
</evidence>
<dbReference type="InterPro" id="IPR036388">
    <property type="entry name" value="WH-like_DNA-bd_sf"/>
</dbReference>
<keyword evidence="9" id="KW-1185">Reference proteome</keyword>
<sequence>MKIAIKTNQEHMYQELKQKINESMLGADCFFSNEQQTARCEILLVMQDLLTENWLLHSWIDQRSYLQIAVIEKDDSASIIDYLEQGADLVWVLPANLDELTARLVALQRWKNKESFDKKLVFHEEELVILSESKQVLFQGEELLLTSSEFQILLLLAEHPFRIYSREDLLLLIGNDSGMSRVVDTHIKNLRKKMEIDPKNPKYIQTVHGRGYRFGIKRAEG</sequence>
<dbReference type="GO" id="GO:0000976">
    <property type="term" value="F:transcription cis-regulatory region binding"/>
    <property type="evidence" value="ECO:0007669"/>
    <property type="project" value="TreeGrafter"/>
</dbReference>
<keyword evidence="2" id="KW-0902">Two-component regulatory system</keyword>
<dbReference type="HOGENOM" id="CLU_1254347_0_0_9"/>
<feature type="DNA-binding region" description="OmpR/PhoB-type" evidence="6">
    <location>
        <begin position="117"/>
        <end position="216"/>
    </location>
</feature>
<dbReference type="eggNOG" id="COG0745">
    <property type="taxonomic scope" value="Bacteria"/>
</dbReference>
<dbReference type="GO" id="GO:0005829">
    <property type="term" value="C:cytosol"/>
    <property type="evidence" value="ECO:0007669"/>
    <property type="project" value="TreeGrafter"/>
</dbReference>
<evidence type="ECO:0000256" key="5">
    <source>
        <dbReference type="ARBA" id="ARBA00023163"/>
    </source>
</evidence>
<dbReference type="GO" id="GO:0006355">
    <property type="term" value="P:regulation of DNA-templated transcription"/>
    <property type="evidence" value="ECO:0007669"/>
    <property type="project" value="InterPro"/>
</dbReference>
<dbReference type="PANTHER" id="PTHR48111:SF40">
    <property type="entry name" value="PHOSPHATE REGULON TRANSCRIPTIONAL REGULATORY PROTEIN PHOB"/>
    <property type="match status" value="1"/>
</dbReference>
<dbReference type="InterPro" id="IPR039420">
    <property type="entry name" value="WalR-like"/>
</dbReference>
<dbReference type="OrthoDB" id="9787103at2"/>
<dbReference type="AlphaFoldDB" id="R3W3A8"/>
<dbReference type="SUPFAM" id="SSF46894">
    <property type="entry name" value="C-terminal effector domain of the bipartite response regulators"/>
    <property type="match status" value="1"/>
</dbReference>
<gene>
    <name evidence="8" type="ORF">UC3_02279</name>
</gene>
<dbReference type="PROSITE" id="PS51755">
    <property type="entry name" value="OMPR_PHOB"/>
    <property type="match status" value="1"/>
</dbReference>
<dbReference type="STRING" id="154621.RV11_GL001734"/>
<dbReference type="PROSITE" id="PS50007">
    <property type="entry name" value="PIPLC_X_DOMAIN"/>
    <property type="match status" value="1"/>
</dbReference>
<dbReference type="InterPro" id="IPR016032">
    <property type="entry name" value="Sig_transdc_resp-reg_C-effctor"/>
</dbReference>
<dbReference type="Pfam" id="PF00486">
    <property type="entry name" value="Trans_reg_C"/>
    <property type="match status" value="1"/>
</dbReference>